<evidence type="ECO:0000259" key="3">
    <source>
        <dbReference type="PROSITE" id="PS51084"/>
    </source>
</evidence>
<feature type="compositionally biased region" description="Basic and acidic residues" evidence="2">
    <location>
        <begin position="1"/>
        <end position="12"/>
    </location>
</feature>
<keyword evidence="5" id="KW-1185">Reference proteome</keyword>
<proteinExistence type="predicted"/>
<dbReference type="Pfam" id="PF01230">
    <property type="entry name" value="HIT"/>
    <property type="match status" value="1"/>
</dbReference>
<dbReference type="PANTHER" id="PTHR46648">
    <property type="entry name" value="HIT FAMILY PROTEIN 1"/>
    <property type="match status" value="1"/>
</dbReference>
<evidence type="ECO:0000256" key="1">
    <source>
        <dbReference type="PROSITE-ProRule" id="PRU00464"/>
    </source>
</evidence>
<dbReference type="SUPFAM" id="SSF54197">
    <property type="entry name" value="HIT-like"/>
    <property type="match status" value="1"/>
</dbReference>
<dbReference type="InterPro" id="IPR018656">
    <property type="entry name" value="DUF2087"/>
</dbReference>
<name>A0A7S8E8P3_9CHLR</name>
<evidence type="ECO:0000313" key="4">
    <source>
        <dbReference type="EMBL" id="QPC82419.1"/>
    </source>
</evidence>
<dbReference type="KEGG" id="pmet:G4Y79_22480"/>
<feature type="domain" description="HIT" evidence="3">
    <location>
        <begin position="36"/>
        <end position="142"/>
    </location>
</feature>
<evidence type="ECO:0000256" key="2">
    <source>
        <dbReference type="SAM" id="MobiDB-lite"/>
    </source>
</evidence>
<reference evidence="4 5" key="1">
    <citation type="submission" date="2020-02" db="EMBL/GenBank/DDBJ databases">
        <authorList>
            <person name="Zheng R.K."/>
            <person name="Sun C.M."/>
        </authorList>
    </citation>
    <scope>NUCLEOTIDE SEQUENCE [LARGE SCALE GENOMIC DNA]</scope>
    <source>
        <strain evidence="5">rifampicinis</strain>
    </source>
</reference>
<dbReference type="Proteomes" id="UP000594468">
    <property type="component" value="Chromosome"/>
</dbReference>
<dbReference type="PANTHER" id="PTHR46648:SF1">
    <property type="entry name" value="ADENOSINE 5'-MONOPHOSPHORAMIDASE HNT1"/>
    <property type="match status" value="1"/>
</dbReference>
<dbReference type="Gene3D" id="3.30.428.10">
    <property type="entry name" value="HIT-like"/>
    <property type="match status" value="1"/>
</dbReference>
<organism evidence="4 5">
    <name type="scientific">Phototrophicus methaneseepsis</name>
    <dbReference type="NCBI Taxonomy" id="2710758"/>
    <lineage>
        <taxon>Bacteria</taxon>
        <taxon>Bacillati</taxon>
        <taxon>Chloroflexota</taxon>
        <taxon>Candidatus Thermofontia</taxon>
        <taxon>Phototrophicales</taxon>
        <taxon>Phototrophicaceae</taxon>
        <taxon>Phototrophicus</taxon>
    </lineage>
</organism>
<sequence length="271" mass="32031">MNDETPNDKPIDDQTTPSTWVPREEWDKRLSGDDCSMCQSIRSDAWEDQYSYKIADMQRGKLYLQRNQYVKGYCLLIANRHYTEVHQMRPQEYSRFLEDMVKAGEALERVFQTDKMNYQILGNIDPHVHVHIIPRYYGDEGGNAPMNPAAKIHLLTEEAYRERVGDIREALGLIREPITDPIIAKLTDAQGRVNRWPSTKDTDEQMAVRRYLASKFEPGRTYTEREVNDILNQWHTFEDWALLRRELFMYQLIARYKDGTSYWLPESEPTR</sequence>
<accession>A0A7S8E8P3</accession>
<dbReference type="RefSeq" id="WP_195170488.1">
    <property type="nucleotide sequence ID" value="NZ_CP062983.1"/>
</dbReference>
<dbReference type="AlphaFoldDB" id="A0A7S8E8P3"/>
<dbReference type="InterPro" id="IPR001310">
    <property type="entry name" value="Histidine_triad_HIT"/>
</dbReference>
<dbReference type="InterPro" id="IPR011146">
    <property type="entry name" value="HIT-like"/>
</dbReference>
<dbReference type="GO" id="GO:0009117">
    <property type="term" value="P:nucleotide metabolic process"/>
    <property type="evidence" value="ECO:0007669"/>
    <property type="project" value="TreeGrafter"/>
</dbReference>
<dbReference type="InterPro" id="IPR036265">
    <property type="entry name" value="HIT-like_sf"/>
</dbReference>
<dbReference type="GO" id="GO:0003824">
    <property type="term" value="F:catalytic activity"/>
    <property type="evidence" value="ECO:0007669"/>
    <property type="project" value="InterPro"/>
</dbReference>
<gene>
    <name evidence="4" type="ORF">G4Y79_22480</name>
</gene>
<evidence type="ECO:0000313" key="5">
    <source>
        <dbReference type="Proteomes" id="UP000594468"/>
    </source>
</evidence>
<protein>
    <submittedName>
        <fullName evidence="4">DUF2087 domain-containing protein</fullName>
    </submittedName>
</protein>
<dbReference type="PROSITE" id="PS51084">
    <property type="entry name" value="HIT_2"/>
    <property type="match status" value="1"/>
</dbReference>
<dbReference type="Pfam" id="PF09860">
    <property type="entry name" value="DUF2087"/>
    <property type="match status" value="1"/>
</dbReference>
<feature type="region of interest" description="Disordered" evidence="2">
    <location>
        <begin position="1"/>
        <end position="22"/>
    </location>
</feature>
<feature type="short sequence motif" description="Histidine triad motif" evidence="1">
    <location>
        <begin position="127"/>
        <end position="131"/>
    </location>
</feature>
<dbReference type="EMBL" id="CP062983">
    <property type="protein sequence ID" value="QPC82419.1"/>
    <property type="molecule type" value="Genomic_DNA"/>
</dbReference>